<sequence length="79" mass="8793">MGIMEGYLCRTLTVTRYAICEHGSVYVTSLHKLAETGQTLSFLLQTPECGYITHIKQSSNLLGPNHIPFPVFAFHAIKP</sequence>
<organism evidence="1 2">
    <name type="scientific">Helianthus annuus</name>
    <name type="common">Common sunflower</name>
    <dbReference type="NCBI Taxonomy" id="4232"/>
    <lineage>
        <taxon>Eukaryota</taxon>
        <taxon>Viridiplantae</taxon>
        <taxon>Streptophyta</taxon>
        <taxon>Embryophyta</taxon>
        <taxon>Tracheophyta</taxon>
        <taxon>Spermatophyta</taxon>
        <taxon>Magnoliopsida</taxon>
        <taxon>eudicotyledons</taxon>
        <taxon>Gunneridae</taxon>
        <taxon>Pentapetalae</taxon>
        <taxon>asterids</taxon>
        <taxon>campanulids</taxon>
        <taxon>Asterales</taxon>
        <taxon>Asteraceae</taxon>
        <taxon>Asteroideae</taxon>
        <taxon>Heliantheae alliance</taxon>
        <taxon>Heliantheae</taxon>
        <taxon>Helianthus</taxon>
    </lineage>
</organism>
<proteinExistence type="predicted"/>
<dbReference type="EMBL" id="CM007897">
    <property type="protein sequence ID" value="OTG18025.1"/>
    <property type="molecule type" value="Genomic_DNA"/>
</dbReference>
<evidence type="ECO:0000313" key="1">
    <source>
        <dbReference type="EMBL" id="OTG18025.1"/>
    </source>
</evidence>
<dbReference type="Proteomes" id="UP000215914">
    <property type="component" value="Chromosome 8"/>
</dbReference>
<name>A0A251U3V3_HELAN</name>
<keyword evidence="2" id="KW-1185">Reference proteome</keyword>
<dbReference type="InParanoid" id="A0A251U3V3"/>
<dbReference type="AlphaFoldDB" id="A0A251U3V3"/>
<evidence type="ECO:0000313" key="2">
    <source>
        <dbReference type="Proteomes" id="UP000215914"/>
    </source>
</evidence>
<gene>
    <name evidence="1" type="ORF">HannXRQ_Chr08g0218611</name>
</gene>
<accession>A0A251U3V3</accession>
<reference evidence="2" key="1">
    <citation type="journal article" date="2017" name="Nature">
        <title>The sunflower genome provides insights into oil metabolism, flowering and Asterid evolution.</title>
        <authorList>
            <person name="Badouin H."/>
            <person name="Gouzy J."/>
            <person name="Grassa C.J."/>
            <person name="Murat F."/>
            <person name="Staton S.E."/>
            <person name="Cottret L."/>
            <person name="Lelandais-Briere C."/>
            <person name="Owens G.L."/>
            <person name="Carrere S."/>
            <person name="Mayjonade B."/>
            <person name="Legrand L."/>
            <person name="Gill N."/>
            <person name="Kane N.C."/>
            <person name="Bowers J.E."/>
            <person name="Hubner S."/>
            <person name="Bellec A."/>
            <person name="Berard A."/>
            <person name="Berges H."/>
            <person name="Blanchet N."/>
            <person name="Boniface M.C."/>
            <person name="Brunel D."/>
            <person name="Catrice O."/>
            <person name="Chaidir N."/>
            <person name="Claudel C."/>
            <person name="Donnadieu C."/>
            <person name="Faraut T."/>
            <person name="Fievet G."/>
            <person name="Helmstetter N."/>
            <person name="King M."/>
            <person name="Knapp S.J."/>
            <person name="Lai Z."/>
            <person name="Le Paslier M.C."/>
            <person name="Lippi Y."/>
            <person name="Lorenzon L."/>
            <person name="Mandel J.R."/>
            <person name="Marage G."/>
            <person name="Marchand G."/>
            <person name="Marquand E."/>
            <person name="Bret-Mestries E."/>
            <person name="Morien E."/>
            <person name="Nambeesan S."/>
            <person name="Nguyen T."/>
            <person name="Pegot-Espagnet P."/>
            <person name="Pouilly N."/>
            <person name="Raftis F."/>
            <person name="Sallet E."/>
            <person name="Schiex T."/>
            <person name="Thomas J."/>
            <person name="Vandecasteele C."/>
            <person name="Vares D."/>
            <person name="Vear F."/>
            <person name="Vautrin S."/>
            <person name="Crespi M."/>
            <person name="Mangin B."/>
            <person name="Burke J.M."/>
            <person name="Salse J."/>
            <person name="Munos S."/>
            <person name="Vincourt P."/>
            <person name="Rieseberg L.H."/>
            <person name="Langlade N.B."/>
        </authorList>
    </citation>
    <scope>NUCLEOTIDE SEQUENCE [LARGE SCALE GENOMIC DNA]</scope>
    <source>
        <strain evidence="2">cv. SF193</strain>
    </source>
</reference>
<protein>
    <submittedName>
        <fullName evidence="1">Uncharacterized protein</fullName>
    </submittedName>
</protein>